<name>A0A383DW43_9ZZZZ</name>
<feature type="non-terminal residue" evidence="7">
    <location>
        <position position="108"/>
    </location>
</feature>
<keyword evidence="4" id="KW-0408">Iron</keyword>
<organism evidence="7">
    <name type="scientific">marine metagenome</name>
    <dbReference type="NCBI Taxonomy" id="408172"/>
    <lineage>
        <taxon>unclassified sequences</taxon>
        <taxon>metagenomes</taxon>
        <taxon>ecological metagenomes</taxon>
    </lineage>
</organism>
<evidence type="ECO:0000256" key="4">
    <source>
        <dbReference type="ARBA" id="ARBA00023004"/>
    </source>
</evidence>
<protein>
    <recommendedName>
        <fullName evidence="6">Radical SAM core domain-containing protein</fullName>
    </recommendedName>
</protein>
<sequence>MTKLLPVVEKFHSLQGEGFHCGKSAFFIRLAGCEVGCPWCDTKHSWDSKKYPLISIEALLSEIKEARLKGASFIVLTGGEPLQHNLDELCAIIKNRTESTKLHPIKIH</sequence>
<accession>A0A383DW43</accession>
<dbReference type="GO" id="GO:0051539">
    <property type="term" value="F:4 iron, 4 sulfur cluster binding"/>
    <property type="evidence" value="ECO:0007669"/>
    <property type="project" value="UniProtKB-KW"/>
</dbReference>
<dbReference type="SUPFAM" id="SSF102114">
    <property type="entry name" value="Radical SAM enzymes"/>
    <property type="match status" value="1"/>
</dbReference>
<evidence type="ECO:0000256" key="3">
    <source>
        <dbReference type="ARBA" id="ARBA00022723"/>
    </source>
</evidence>
<dbReference type="AlphaFoldDB" id="A0A383DW43"/>
<dbReference type="InterPro" id="IPR013785">
    <property type="entry name" value="Aldolase_TIM"/>
</dbReference>
<dbReference type="PROSITE" id="PS51918">
    <property type="entry name" value="RADICAL_SAM"/>
    <property type="match status" value="1"/>
</dbReference>
<keyword evidence="5" id="KW-0411">Iron-sulfur</keyword>
<dbReference type="InterPro" id="IPR058240">
    <property type="entry name" value="rSAM_sf"/>
</dbReference>
<dbReference type="SFLD" id="SFLDS00029">
    <property type="entry name" value="Radical_SAM"/>
    <property type="match status" value="1"/>
</dbReference>
<dbReference type="GO" id="GO:0003824">
    <property type="term" value="F:catalytic activity"/>
    <property type="evidence" value="ECO:0007669"/>
    <property type="project" value="InterPro"/>
</dbReference>
<keyword evidence="1" id="KW-0004">4Fe-4S</keyword>
<evidence type="ECO:0000256" key="2">
    <source>
        <dbReference type="ARBA" id="ARBA00022691"/>
    </source>
</evidence>
<evidence type="ECO:0000256" key="5">
    <source>
        <dbReference type="ARBA" id="ARBA00023014"/>
    </source>
</evidence>
<dbReference type="EMBL" id="UINC01220726">
    <property type="protein sequence ID" value="SVE48762.1"/>
    <property type="molecule type" value="Genomic_DNA"/>
</dbReference>
<dbReference type="InterPro" id="IPR007197">
    <property type="entry name" value="rSAM"/>
</dbReference>
<dbReference type="GO" id="GO:0046872">
    <property type="term" value="F:metal ion binding"/>
    <property type="evidence" value="ECO:0007669"/>
    <property type="project" value="UniProtKB-KW"/>
</dbReference>
<dbReference type="PANTHER" id="PTHR42836">
    <property type="entry name" value="7-CARBOXY-7-DEAZAGUANINE SYNTHASE"/>
    <property type="match status" value="1"/>
</dbReference>
<dbReference type="PANTHER" id="PTHR42836:SF1">
    <property type="entry name" value="7-CARBOXY-7-DEAZAGUANINE SYNTHASE"/>
    <property type="match status" value="1"/>
</dbReference>
<gene>
    <name evidence="7" type="ORF">METZ01_LOCUS501616</name>
</gene>
<evidence type="ECO:0000313" key="7">
    <source>
        <dbReference type="EMBL" id="SVE48762.1"/>
    </source>
</evidence>
<feature type="domain" description="Radical SAM core" evidence="6">
    <location>
        <begin position="20"/>
        <end position="108"/>
    </location>
</feature>
<keyword evidence="3" id="KW-0479">Metal-binding</keyword>
<dbReference type="Pfam" id="PF04055">
    <property type="entry name" value="Radical_SAM"/>
    <property type="match status" value="1"/>
</dbReference>
<proteinExistence type="predicted"/>
<reference evidence="7" key="1">
    <citation type="submission" date="2018-05" db="EMBL/GenBank/DDBJ databases">
        <authorList>
            <person name="Lanie J.A."/>
            <person name="Ng W.-L."/>
            <person name="Kazmierczak K.M."/>
            <person name="Andrzejewski T.M."/>
            <person name="Davidsen T.M."/>
            <person name="Wayne K.J."/>
            <person name="Tettelin H."/>
            <person name="Glass J.I."/>
            <person name="Rusch D."/>
            <person name="Podicherti R."/>
            <person name="Tsui H.-C.T."/>
            <person name="Winkler M.E."/>
        </authorList>
    </citation>
    <scope>NUCLEOTIDE SEQUENCE</scope>
</reference>
<dbReference type="Gene3D" id="3.20.20.70">
    <property type="entry name" value="Aldolase class I"/>
    <property type="match status" value="1"/>
</dbReference>
<evidence type="ECO:0000259" key="6">
    <source>
        <dbReference type="PROSITE" id="PS51918"/>
    </source>
</evidence>
<keyword evidence="2" id="KW-0949">S-adenosyl-L-methionine</keyword>
<evidence type="ECO:0000256" key="1">
    <source>
        <dbReference type="ARBA" id="ARBA00022485"/>
    </source>
</evidence>